<dbReference type="InterPro" id="IPR029063">
    <property type="entry name" value="SAM-dependent_MTases_sf"/>
</dbReference>
<evidence type="ECO:0000256" key="4">
    <source>
        <dbReference type="ARBA" id="ARBA00048391"/>
    </source>
</evidence>
<feature type="binding site" evidence="5">
    <location>
        <begin position="180"/>
        <end position="183"/>
    </location>
    <ligand>
        <name>substrate</name>
    </ligand>
</feature>
<dbReference type="Pfam" id="PF05175">
    <property type="entry name" value="MTS"/>
    <property type="match status" value="1"/>
</dbReference>
<evidence type="ECO:0000259" key="7">
    <source>
        <dbReference type="Pfam" id="PF17827"/>
    </source>
</evidence>
<dbReference type="CDD" id="cd02440">
    <property type="entry name" value="AdoMet_MTases"/>
    <property type="match status" value="1"/>
</dbReference>
<keyword evidence="1 5" id="KW-0489">Methyltransferase</keyword>
<dbReference type="EC" id="2.1.1.297" evidence="5"/>
<comment type="caution">
    <text evidence="8">The sequence shown here is derived from an EMBL/GenBank/DDBJ whole genome shotgun (WGS) entry which is preliminary data.</text>
</comment>
<dbReference type="HAMAP" id="MF_02126">
    <property type="entry name" value="RF_methyltr_PrmC"/>
    <property type="match status" value="1"/>
</dbReference>
<comment type="function">
    <text evidence="5">Methylates the class 1 translation termination release factors RF1/PrfA and RF2/PrfB on the glutamine residue of the universally conserved GGQ motif.</text>
</comment>
<feature type="binding site" evidence="5">
    <location>
        <position position="139"/>
    </location>
    <ligand>
        <name>S-adenosyl-L-methionine</name>
        <dbReference type="ChEBI" id="CHEBI:59789"/>
    </ligand>
</feature>
<keyword evidence="3 5" id="KW-0949">S-adenosyl-L-methionine</keyword>
<dbReference type="NCBIfam" id="TIGR03534">
    <property type="entry name" value="RF_mod_PrmC"/>
    <property type="match status" value="1"/>
</dbReference>
<dbReference type="InterPro" id="IPR007848">
    <property type="entry name" value="Small_mtfrase_dom"/>
</dbReference>
<evidence type="ECO:0000256" key="2">
    <source>
        <dbReference type="ARBA" id="ARBA00022679"/>
    </source>
</evidence>
<dbReference type="PANTHER" id="PTHR18895">
    <property type="entry name" value="HEMK METHYLTRANSFERASE"/>
    <property type="match status" value="1"/>
</dbReference>
<evidence type="ECO:0000313" key="9">
    <source>
        <dbReference type="Proteomes" id="UP001597108"/>
    </source>
</evidence>
<comment type="similarity">
    <text evidence="5">Belongs to the protein N5-glutamine methyltransferase family. PrmC subfamily.</text>
</comment>
<feature type="domain" description="Release factor glutamine methyltransferase N-terminal" evidence="7">
    <location>
        <begin position="7"/>
        <end position="75"/>
    </location>
</feature>
<feature type="binding site" evidence="5">
    <location>
        <position position="166"/>
    </location>
    <ligand>
        <name>S-adenosyl-L-methionine</name>
        <dbReference type="ChEBI" id="CHEBI:59789"/>
    </ligand>
</feature>
<dbReference type="NCBIfam" id="TIGR00536">
    <property type="entry name" value="hemK_fam"/>
    <property type="match status" value="1"/>
</dbReference>
<gene>
    <name evidence="5 8" type="primary">prmC</name>
    <name evidence="8" type="ORF">ACFQ2S_08875</name>
</gene>
<name>A0ABW3IP45_9RHOB</name>
<dbReference type="SUPFAM" id="SSF53335">
    <property type="entry name" value="S-adenosyl-L-methionine-dependent methyltransferases"/>
    <property type="match status" value="1"/>
</dbReference>
<sequence length="276" mass="29064">MSATFAEVIAAATARLRAAGVETPERDARRLVAFAAGIGADRVSLHLRDAFEAGKELEAALAAREERRPVSHIVGERLFYGRPFRVTADVLDPRPETETLVAAALEEPFHHVLDLGSGTGCILLTLLAERLGSTGLGVDASPAALDVARSNAAALGIDAEFRQSDWFGAVTGQFDLIVSNPPYIAAAEVAGLAPETRLWEPRMALTDEADGLTAYRAIAAGAPRHLSPGGRLMVEVGGNQAEAVAEIFGALGLEDIGFRADLDGRGRVVIGHAERP</sequence>
<dbReference type="PANTHER" id="PTHR18895:SF74">
    <property type="entry name" value="MTRF1L RELEASE FACTOR GLUTAMINE METHYLTRANSFERASE"/>
    <property type="match status" value="1"/>
</dbReference>
<keyword evidence="9" id="KW-1185">Reference proteome</keyword>
<evidence type="ECO:0000256" key="1">
    <source>
        <dbReference type="ARBA" id="ARBA00022603"/>
    </source>
</evidence>
<feature type="binding site" evidence="5">
    <location>
        <begin position="116"/>
        <end position="120"/>
    </location>
    <ligand>
        <name>S-adenosyl-L-methionine</name>
        <dbReference type="ChEBI" id="CHEBI:59789"/>
    </ligand>
</feature>
<evidence type="ECO:0000256" key="3">
    <source>
        <dbReference type="ARBA" id="ARBA00022691"/>
    </source>
</evidence>
<proteinExistence type="inferred from homology"/>
<dbReference type="GO" id="GO:0102559">
    <property type="term" value="F:peptide chain release factor N(5)-glutamine methyltransferase activity"/>
    <property type="evidence" value="ECO:0007669"/>
    <property type="project" value="UniProtKB-EC"/>
</dbReference>
<organism evidence="8 9">
    <name type="scientific">Tropicimonas aquimaris</name>
    <dbReference type="NCBI Taxonomy" id="914152"/>
    <lineage>
        <taxon>Bacteria</taxon>
        <taxon>Pseudomonadati</taxon>
        <taxon>Pseudomonadota</taxon>
        <taxon>Alphaproteobacteria</taxon>
        <taxon>Rhodobacterales</taxon>
        <taxon>Roseobacteraceae</taxon>
        <taxon>Tropicimonas</taxon>
    </lineage>
</organism>
<evidence type="ECO:0000259" key="6">
    <source>
        <dbReference type="Pfam" id="PF05175"/>
    </source>
</evidence>
<evidence type="ECO:0000256" key="5">
    <source>
        <dbReference type="HAMAP-Rule" id="MF_02126"/>
    </source>
</evidence>
<dbReference type="InterPro" id="IPR002052">
    <property type="entry name" value="DNA_methylase_N6_adenine_CS"/>
</dbReference>
<dbReference type="PROSITE" id="PS00092">
    <property type="entry name" value="N6_MTASE"/>
    <property type="match status" value="1"/>
</dbReference>
<dbReference type="GO" id="GO:0032259">
    <property type="term" value="P:methylation"/>
    <property type="evidence" value="ECO:0007669"/>
    <property type="project" value="UniProtKB-KW"/>
</dbReference>
<dbReference type="InterPro" id="IPR040758">
    <property type="entry name" value="PrmC_N"/>
</dbReference>
<feature type="binding site" evidence="5">
    <location>
        <position position="180"/>
    </location>
    <ligand>
        <name>S-adenosyl-L-methionine</name>
        <dbReference type="ChEBI" id="CHEBI:59789"/>
    </ligand>
</feature>
<dbReference type="Pfam" id="PF17827">
    <property type="entry name" value="PrmC_N"/>
    <property type="match status" value="1"/>
</dbReference>
<dbReference type="InterPro" id="IPR004556">
    <property type="entry name" value="HemK-like"/>
</dbReference>
<dbReference type="Gene3D" id="1.10.8.10">
    <property type="entry name" value="DNA helicase RuvA subunit, C-terminal domain"/>
    <property type="match status" value="1"/>
</dbReference>
<keyword evidence="2 5" id="KW-0808">Transferase</keyword>
<dbReference type="Gene3D" id="3.40.50.150">
    <property type="entry name" value="Vaccinia Virus protein VP39"/>
    <property type="match status" value="1"/>
</dbReference>
<reference evidence="9" key="1">
    <citation type="journal article" date="2019" name="Int. J. Syst. Evol. Microbiol.">
        <title>The Global Catalogue of Microorganisms (GCM) 10K type strain sequencing project: providing services to taxonomists for standard genome sequencing and annotation.</title>
        <authorList>
            <consortium name="The Broad Institute Genomics Platform"/>
            <consortium name="The Broad Institute Genome Sequencing Center for Infectious Disease"/>
            <person name="Wu L."/>
            <person name="Ma J."/>
        </authorList>
    </citation>
    <scope>NUCLEOTIDE SEQUENCE [LARGE SCALE GENOMIC DNA]</scope>
    <source>
        <strain evidence="9">CCUG 60524</strain>
    </source>
</reference>
<protein>
    <recommendedName>
        <fullName evidence="5">Release factor glutamine methyltransferase</fullName>
        <shortName evidence="5">RF MTase</shortName>
        <ecNumber evidence="5">2.1.1.297</ecNumber>
    </recommendedName>
    <alternativeName>
        <fullName evidence="5">N5-glutamine methyltransferase PrmC</fullName>
    </alternativeName>
    <alternativeName>
        <fullName evidence="5">Protein-(glutamine-N5) MTase PrmC</fullName>
    </alternativeName>
    <alternativeName>
        <fullName evidence="5">Protein-glutamine N-methyltransferase PrmC</fullName>
    </alternativeName>
</protein>
<dbReference type="EMBL" id="JBHTJT010000008">
    <property type="protein sequence ID" value="MFD0979764.1"/>
    <property type="molecule type" value="Genomic_DNA"/>
</dbReference>
<accession>A0ABW3IP45</accession>
<dbReference type="InterPro" id="IPR019874">
    <property type="entry name" value="RF_methyltr_PrmC"/>
</dbReference>
<dbReference type="Proteomes" id="UP001597108">
    <property type="component" value="Unassembled WGS sequence"/>
</dbReference>
<evidence type="ECO:0000313" key="8">
    <source>
        <dbReference type="EMBL" id="MFD0979764.1"/>
    </source>
</evidence>
<dbReference type="RefSeq" id="WP_386074082.1">
    <property type="nucleotide sequence ID" value="NZ_JBHTJT010000008.1"/>
</dbReference>
<feature type="domain" description="Methyltransferase small" evidence="6">
    <location>
        <begin position="99"/>
        <end position="189"/>
    </location>
</feature>
<comment type="catalytic activity">
    <reaction evidence="4 5">
        <text>L-glutaminyl-[peptide chain release factor] + S-adenosyl-L-methionine = N(5)-methyl-L-glutaminyl-[peptide chain release factor] + S-adenosyl-L-homocysteine + H(+)</text>
        <dbReference type="Rhea" id="RHEA:42896"/>
        <dbReference type="Rhea" id="RHEA-COMP:10271"/>
        <dbReference type="Rhea" id="RHEA-COMP:10272"/>
        <dbReference type="ChEBI" id="CHEBI:15378"/>
        <dbReference type="ChEBI" id="CHEBI:30011"/>
        <dbReference type="ChEBI" id="CHEBI:57856"/>
        <dbReference type="ChEBI" id="CHEBI:59789"/>
        <dbReference type="ChEBI" id="CHEBI:61891"/>
        <dbReference type="EC" id="2.1.1.297"/>
    </reaction>
</comment>
<dbReference type="InterPro" id="IPR050320">
    <property type="entry name" value="N5-glutamine_MTase"/>
</dbReference>